<dbReference type="GO" id="GO:0019706">
    <property type="term" value="F:protein-cysteine S-palmitoyltransferase activity"/>
    <property type="evidence" value="ECO:0007669"/>
    <property type="project" value="UniProtKB-EC"/>
</dbReference>
<comment type="catalytic activity">
    <reaction evidence="9 10">
        <text>L-cysteinyl-[protein] + hexadecanoyl-CoA = S-hexadecanoyl-L-cysteinyl-[protein] + CoA</text>
        <dbReference type="Rhea" id="RHEA:36683"/>
        <dbReference type="Rhea" id="RHEA-COMP:10131"/>
        <dbReference type="Rhea" id="RHEA-COMP:11032"/>
        <dbReference type="ChEBI" id="CHEBI:29950"/>
        <dbReference type="ChEBI" id="CHEBI:57287"/>
        <dbReference type="ChEBI" id="CHEBI:57379"/>
        <dbReference type="ChEBI" id="CHEBI:74151"/>
        <dbReference type="EC" id="2.3.1.225"/>
    </reaction>
</comment>
<keyword evidence="4 10" id="KW-1133">Transmembrane helix</keyword>
<comment type="caution">
    <text evidence="12">The sequence shown here is derived from an EMBL/GenBank/DDBJ whole genome shotgun (WGS) entry which is preliminary data.</text>
</comment>
<feature type="transmembrane region" description="Helical" evidence="10">
    <location>
        <begin position="109"/>
        <end position="126"/>
    </location>
</feature>
<evidence type="ECO:0000313" key="13">
    <source>
        <dbReference type="Proteomes" id="UP000701801"/>
    </source>
</evidence>
<keyword evidence="13" id="KW-1185">Reference proteome</keyword>
<dbReference type="PROSITE" id="PS50216">
    <property type="entry name" value="DHHC"/>
    <property type="match status" value="1"/>
</dbReference>
<dbReference type="GO" id="GO:0006612">
    <property type="term" value="P:protein targeting to membrane"/>
    <property type="evidence" value="ECO:0007669"/>
    <property type="project" value="TreeGrafter"/>
</dbReference>
<keyword evidence="5 10" id="KW-0472">Membrane</keyword>
<keyword evidence="6" id="KW-0564">Palmitate</keyword>
<evidence type="ECO:0000256" key="5">
    <source>
        <dbReference type="ARBA" id="ARBA00023136"/>
    </source>
</evidence>
<dbReference type="InterPro" id="IPR001594">
    <property type="entry name" value="Palmitoyltrfase_DHHC"/>
</dbReference>
<evidence type="ECO:0000256" key="3">
    <source>
        <dbReference type="ARBA" id="ARBA00022692"/>
    </source>
</evidence>
<feature type="transmembrane region" description="Helical" evidence="10">
    <location>
        <begin position="260"/>
        <end position="286"/>
    </location>
</feature>
<name>A0A9N9LKZ8_9HELO</name>
<comment type="domain">
    <text evidence="10">The DHHC domain is required for palmitoyltransferase activity.</text>
</comment>
<keyword evidence="7" id="KW-0449">Lipoprotein</keyword>
<gene>
    <name evidence="12" type="ORF">HYALB_00000180</name>
</gene>
<keyword evidence="2 10" id="KW-0808">Transferase</keyword>
<feature type="transmembrane region" description="Helical" evidence="10">
    <location>
        <begin position="234"/>
        <end position="254"/>
    </location>
</feature>
<organism evidence="12 13">
    <name type="scientific">Hymenoscyphus albidus</name>
    <dbReference type="NCBI Taxonomy" id="595503"/>
    <lineage>
        <taxon>Eukaryota</taxon>
        <taxon>Fungi</taxon>
        <taxon>Dikarya</taxon>
        <taxon>Ascomycota</taxon>
        <taxon>Pezizomycotina</taxon>
        <taxon>Leotiomycetes</taxon>
        <taxon>Helotiales</taxon>
        <taxon>Helotiaceae</taxon>
        <taxon>Hymenoscyphus</taxon>
    </lineage>
</organism>
<dbReference type="PANTHER" id="PTHR22883:SF288">
    <property type="entry name" value="PALMITOYLTRANSFERASE SWF1"/>
    <property type="match status" value="1"/>
</dbReference>
<evidence type="ECO:0000256" key="10">
    <source>
        <dbReference type="RuleBase" id="RU079119"/>
    </source>
</evidence>
<evidence type="ECO:0000259" key="11">
    <source>
        <dbReference type="Pfam" id="PF01529"/>
    </source>
</evidence>
<evidence type="ECO:0000313" key="12">
    <source>
        <dbReference type="EMBL" id="CAG8973416.1"/>
    </source>
</evidence>
<dbReference type="Pfam" id="PF01529">
    <property type="entry name" value="DHHC"/>
    <property type="match status" value="1"/>
</dbReference>
<comment type="subcellular location">
    <subcellularLocation>
        <location evidence="1">Membrane</location>
        <topology evidence="1">Multi-pass membrane protein</topology>
    </subcellularLocation>
</comment>
<evidence type="ECO:0000256" key="4">
    <source>
        <dbReference type="ARBA" id="ARBA00022989"/>
    </source>
</evidence>
<protein>
    <recommendedName>
        <fullName evidence="10">Palmitoyltransferase</fullName>
        <ecNumber evidence="10">2.3.1.225</ecNumber>
    </recommendedName>
</protein>
<dbReference type="GO" id="GO:0005783">
    <property type="term" value="C:endoplasmic reticulum"/>
    <property type="evidence" value="ECO:0007669"/>
    <property type="project" value="TreeGrafter"/>
</dbReference>
<keyword evidence="8 10" id="KW-0012">Acyltransferase</keyword>
<evidence type="ECO:0000256" key="9">
    <source>
        <dbReference type="ARBA" id="ARBA00048048"/>
    </source>
</evidence>
<dbReference type="EMBL" id="CAJVRM010000068">
    <property type="protein sequence ID" value="CAG8973416.1"/>
    <property type="molecule type" value="Genomic_DNA"/>
</dbReference>
<dbReference type="OrthoDB" id="9909019at2759"/>
<dbReference type="EC" id="2.3.1.225" evidence="10"/>
<dbReference type="AlphaFoldDB" id="A0A9N9LKZ8"/>
<feature type="transmembrane region" description="Helical" evidence="10">
    <location>
        <begin position="198"/>
        <end position="222"/>
    </location>
</feature>
<comment type="similarity">
    <text evidence="10">Belongs to the DHHC palmitoyltransferase family.</text>
</comment>
<feature type="domain" description="Palmitoyltransferase DHHC" evidence="11">
    <location>
        <begin position="153"/>
        <end position="297"/>
    </location>
</feature>
<dbReference type="GO" id="GO:0016020">
    <property type="term" value="C:membrane"/>
    <property type="evidence" value="ECO:0007669"/>
    <property type="project" value="UniProtKB-SubCell"/>
</dbReference>
<dbReference type="PANTHER" id="PTHR22883">
    <property type="entry name" value="ZINC FINGER DHHC DOMAIN CONTAINING PROTEIN"/>
    <property type="match status" value="1"/>
</dbReference>
<evidence type="ECO:0000256" key="6">
    <source>
        <dbReference type="ARBA" id="ARBA00023139"/>
    </source>
</evidence>
<reference evidence="12" key="1">
    <citation type="submission" date="2021-07" db="EMBL/GenBank/DDBJ databases">
        <authorList>
            <person name="Durling M."/>
        </authorList>
    </citation>
    <scope>NUCLEOTIDE SEQUENCE</scope>
</reference>
<proteinExistence type="inferred from homology"/>
<feature type="transmembrane region" description="Helical" evidence="10">
    <location>
        <begin position="79"/>
        <end position="97"/>
    </location>
</feature>
<keyword evidence="3 10" id="KW-0812">Transmembrane</keyword>
<evidence type="ECO:0000256" key="2">
    <source>
        <dbReference type="ARBA" id="ARBA00022679"/>
    </source>
</evidence>
<accession>A0A9N9LKZ8</accession>
<evidence type="ECO:0000256" key="7">
    <source>
        <dbReference type="ARBA" id="ARBA00023288"/>
    </source>
</evidence>
<dbReference type="Proteomes" id="UP000701801">
    <property type="component" value="Unassembled WGS sequence"/>
</dbReference>
<sequence length="389" mass="44755">MGLVRQLAIGVLLIAILVFSAFFGRLPALRNTPVGTCYRIIWIQIPNGFGRVDQLLTGGRISLWTSKVAHHLWNDRHPLVMIFFILLLSVCEILFLPPAWKLLSNTRKFIGAILVILPYVLLYASAASDPGYLTPANHSHEMSLYPYDFTIFDPGNTCHTCRLLKPARSKHCSICKHCISRMDHHCIFINNCVGYNNIHWFLLLLFFTATLISYATYVGFSLLDAEILANLSSWTIYGKGFTWSEYFTIWAWALQEYTRIGIVTLMCFLTGPLIWILLGYHIYLIWAGTTTNESMKWSDLNDDMADGFAFKRSIHMARQKDPCVESMHTTWPAESQQIVVRTRDGLPPKTSKQLVGTGEWERVWRLADVENLYDLGFWDNLKDVFWKRR</sequence>
<evidence type="ECO:0000256" key="8">
    <source>
        <dbReference type="ARBA" id="ARBA00023315"/>
    </source>
</evidence>
<feature type="transmembrane region" description="Helical" evidence="10">
    <location>
        <begin position="7"/>
        <end position="26"/>
    </location>
</feature>
<dbReference type="InterPro" id="IPR039859">
    <property type="entry name" value="PFA4/ZDH16/20/ERF2-like"/>
</dbReference>
<evidence type="ECO:0000256" key="1">
    <source>
        <dbReference type="ARBA" id="ARBA00004141"/>
    </source>
</evidence>
<dbReference type="GO" id="GO:0005794">
    <property type="term" value="C:Golgi apparatus"/>
    <property type="evidence" value="ECO:0007669"/>
    <property type="project" value="TreeGrafter"/>
</dbReference>